<evidence type="ECO:0000259" key="8">
    <source>
        <dbReference type="Pfam" id="PF14322"/>
    </source>
</evidence>
<dbReference type="Gene3D" id="1.25.40.390">
    <property type="match status" value="1"/>
</dbReference>
<dbReference type="InterPro" id="IPR011990">
    <property type="entry name" value="TPR-like_helical_dom_sf"/>
</dbReference>
<reference evidence="9 10" key="1">
    <citation type="submission" date="2016-10" db="EMBL/GenBank/DDBJ databases">
        <authorList>
            <person name="de Groot N.N."/>
        </authorList>
    </citation>
    <scope>NUCLEOTIDE SEQUENCE [LARGE SCALE GENOMIC DNA]</scope>
    <source>
        <strain evidence="9 10">DSM 21668</strain>
    </source>
</reference>
<keyword evidence="3 6" id="KW-0732">Signal</keyword>
<evidence type="ECO:0000256" key="6">
    <source>
        <dbReference type="SAM" id="SignalP"/>
    </source>
</evidence>
<protein>
    <submittedName>
        <fullName evidence="9">Starch-binding associating with outer membrane</fullName>
    </submittedName>
</protein>
<dbReference type="OrthoDB" id="5694214at2"/>
<dbReference type="PROSITE" id="PS51257">
    <property type="entry name" value="PROKAR_LIPOPROTEIN"/>
    <property type="match status" value="1"/>
</dbReference>
<comment type="similarity">
    <text evidence="2">Belongs to the SusD family.</text>
</comment>
<gene>
    <name evidence="9" type="ORF">SAMN04488090_4872</name>
</gene>
<dbReference type="Proteomes" id="UP000198901">
    <property type="component" value="Unassembled WGS sequence"/>
</dbReference>
<evidence type="ECO:0000256" key="1">
    <source>
        <dbReference type="ARBA" id="ARBA00004442"/>
    </source>
</evidence>
<feature type="signal peptide" evidence="6">
    <location>
        <begin position="1"/>
        <end position="18"/>
    </location>
</feature>
<keyword evidence="10" id="KW-1185">Reference proteome</keyword>
<dbReference type="InterPro" id="IPR012944">
    <property type="entry name" value="SusD_RagB_dom"/>
</dbReference>
<keyword evidence="5" id="KW-0998">Cell outer membrane</keyword>
<keyword evidence="4" id="KW-0472">Membrane</keyword>
<dbReference type="CDD" id="cd08977">
    <property type="entry name" value="SusD"/>
    <property type="match status" value="1"/>
</dbReference>
<organism evidence="9 10">
    <name type="scientific">Siphonobacter aquaeclarae</name>
    <dbReference type="NCBI Taxonomy" id="563176"/>
    <lineage>
        <taxon>Bacteria</taxon>
        <taxon>Pseudomonadati</taxon>
        <taxon>Bacteroidota</taxon>
        <taxon>Cytophagia</taxon>
        <taxon>Cytophagales</taxon>
        <taxon>Cytophagaceae</taxon>
        <taxon>Siphonobacter</taxon>
    </lineage>
</organism>
<dbReference type="RefSeq" id="WP_093208913.1">
    <property type="nucleotide sequence ID" value="NZ_FNGS01000012.1"/>
</dbReference>
<feature type="chain" id="PRO_5011535392" evidence="6">
    <location>
        <begin position="19"/>
        <end position="527"/>
    </location>
</feature>
<evidence type="ECO:0000256" key="3">
    <source>
        <dbReference type="ARBA" id="ARBA00022729"/>
    </source>
</evidence>
<feature type="domain" description="RagB/SusD" evidence="7">
    <location>
        <begin position="255"/>
        <end position="527"/>
    </location>
</feature>
<name>A0A1G9Y9K5_9BACT</name>
<evidence type="ECO:0000313" key="9">
    <source>
        <dbReference type="EMBL" id="SDN05792.1"/>
    </source>
</evidence>
<proteinExistence type="inferred from homology"/>
<accession>A0A1G9Y9K5</accession>
<dbReference type="SUPFAM" id="SSF48452">
    <property type="entry name" value="TPR-like"/>
    <property type="match status" value="1"/>
</dbReference>
<dbReference type="EMBL" id="FNGS01000012">
    <property type="protein sequence ID" value="SDN05792.1"/>
    <property type="molecule type" value="Genomic_DNA"/>
</dbReference>
<dbReference type="Pfam" id="PF07980">
    <property type="entry name" value="SusD_RagB"/>
    <property type="match status" value="1"/>
</dbReference>
<evidence type="ECO:0000256" key="5">
    <source>
        <dbReference type="ARBA" id="ARBA00023237"/>
    </source>
</evidence>
<evidence type="ECO:0000259" key="7">
    <source>
        <dbReference type="Pfam" id="PF07980"/>
    </source>
</evidence>
<sequence length="527" mass="58223">MKLRLAILTLGLMAGLSACDRGLLETVPNDRLSESVFWKNENDARLAVNSLYNDLDGTSIFTWDAVTDIAHTNQNFDVQAYVELGTYDATSSKLLTEWTNAYRGIRATNYFLENVDKVASTNTALIGQFKGEAKVLRAYQYIKLAGFFGDVPLVTKSISIEEGRKLTRNTVTEIWDFVDKELTEAATLLPATYATADKGRITKGAALALKARADLYAGRYQLAADAANQVIQSGTYGLNDSYEKLFSYAAENNREVILDKQFIKDTYSNAVFNLLAPYSQKNAQSYYVPTKALVDTYEMASGKLISDPASGYDALNPAAGRDPRLRFSVYLSGDVLPSGAKFLPAPNSGTADAIGSTYIASTTGFNIKKYINTEDYANPSNNGINIILLRYAEVLLTYAEAKTELNQIDATVLTALNLVRNGRSDVKQPAIASGATQTDLRTVIRRERAVELAFEGLRLFDIRRWKTAETVMTGPVYGMTYQPASGSPVTVQVVAFNRQFDKSRHYLWPIPQKERDLNPSLTQNPGW</sequence>
<evidence type="ECO:0000313" key="10">
    <source>
        <dbReference type="Proteomes" id="UP000198901"/>
    </source>
</evidence>
<dbReference type="InterPro" id="IPR033985">
    <property type="entry name" value="SusD-like_N"/>
</dbReference>
<dbReference type="Pfam" id="PF14322">
    <property type="entry name" value="SusD-like_3"/>
    <property type="match status" value="1"/>
</dbReference>
<evidence type="ECO:0000256" key="4">
    <source>
        <dbReference type="ARBA" id="ARBA00023136"/>
    </source>
</evidence>
<dbReference type="GO" id="GO:0009279">
    <property type="term" value="C:cell outer membrane"/>
    <property type="evidence" value="ECO:0007669"/>
    <property type="project" value="UniProtKB-SubCell"/>
</dbReference>
<comment type="subcellular location">
    <subcellularLocation>
        <location evidence="1">Cell outer membrane</location>
    </subcellularLocation>
</comment>
<dbReference type="AlphaFoldDB" id="A0A1G9Y9K5"/>
<dbReference type="STRING" id="563176.SAMN04488090_4872"/>
<feature type="domain" description="SusD-like N-terminal" evidence="8">
    <location>
        <begin position="58"/>
        <end position="213"/>
    </location>
</feature>
<evidence type="ECO:0000256" key="2">
    <source>
        <dbReference type="ARBA" id="ARBA00006275"/>
    </source>
</evidence>